<dbReference type="PANTHER" id="PTHR10177">
    <property type="entry name" value="CYCLINS"/>
    <property type="match status" value="1"/>
</dbReference>
<keyword evidence="9" id="KW-1185">Reference proteome</keyword>
<dbReference type="CDD" id="cd20543">
    <property type="entry name" value="CYCLIN_AtCycD-like_rpt1"/>
    <property type="match status" value="1"/>
</dbReference>
<dbReference type="CDD" id="cd20544">
    <property type="entry name" value="CYCLIN_AtCycD-like_rpt2"/>
    <property type="match status" value="1"/>
</dbReference>
<feature type="domain" description="Cyclin-like" evidence="6">
    <location>
        <begin position="128"/>
        <end position="213"/>
    </location>
</feature>
<dbReference type="SMART" id="SM01332">
    <property type="entry name" value="Cyclin_C"/>
    <property type="match status" value="1"/>
</dbReference>
<keyword evidence="3" id="KW-0131">Cell cycle</keyword>
<protein>
    <submittedName>
        <fullName evidence="8">Uncharacterized protein</fullName>
    </submittedName>
</protein>
<dbReference type="Pfam" id="PF00134">
    <property type="entry name" value="Cyclin_N"/>
    <property type="match status" value="1"/>
</dbReference>
<evidence type="ECO:0000256" key="3">
    <source>
        <dbReference type="ARBA" id="ARBA00023306"/>
    </source>
</evidence>
<feature type="region of interest" description="Disordered" evidence="5">
    <location>
        <begin position="355"/>
        <end position="381"/>
    </location>
</feature>
<feature type="compositionally biased region" description="Polar residues" evidence="5">
    <location>
        <begin position="355"/>
        <end position="365"/>
    </location>
</feature>
<evidence type="ECO:0000259" key="7">
    <source>
        <dbReference type="SMART" id="SM01332"/>
    </source>
</evidence>
<name>A0ABQ8HTP1_9ROSI</name>
<dbReference type="InterPro" id="IPR013763">
    <property type="entry name" value="Cyclin-like_dom"/>
</dbReference>
<evidence type="ECO:0000313" key="8">
    <source>
        <dbReference type="EMBL" id="KAH7567688.1"/>
    </source>
</evidence>
<dbReference type="Gene3D" id="1.10.472.10">
    <property type="entry name" value="Cyclin-like"/>
    <property type="match status" value="2"/>
</dbReference>
<accession>A0ABQ8HTP1</accession>
<reference evidence="8 9" key="1">
    <citation type="submission" date="2021-02" db="EMBL/GenBank/DDBJ databases">
        <title>Plant Genome Project.</title>
        <authorList>
            <person name="Zhang R.-G."/>
        </authorList>
    </citation>
    <scope>NUCLEOTIDE SEQUENCE [LARGE SCALE GENOMIC DNA]</scope>
    <source>
        <tissue evidence="8">Leaves</tissue>
    </source>
</reference>
<dbReference type="InterPro" id="IPR004367">
    <property type="entry name" value="Cyclin_C-dom"/>
</dbReference>
<organism evidence="8 9">
    <name type="scientific">Xanthoceras sorbifolium</name>
    <dbReference type="NCBI Taxonomy" id="99658"/>
    <lineage>
        <taxon>Eukaryota</taxon>
        <taxon>Viridiplantae</taxon>
        <taxon>Streptophyta</taxon>
        <taxon>Embryophyta</taxon>
        <taxon>Tracheophyta</taxon>
        <taxon>Spermatophyta</taxon>
        <taxon>Magnoliopsida</taxon>
        <taxon>eudicotyledons</taxon>
        <taxon>Gunneridae</taxon>
        <taxon>Pentapetalae</taxon>
        <taxon>rosids</taxon>
        <taxon>malvids</taxon>
        <taxon>Sapindales</taxon>
        <taxon>Sapindaceae</taxon>
        <taxon>Xanthoceroideae</taxon>
        <taxon>Xanthoceras</taxon>
    </lineage>
</organism>
<evidence type="ECO:0000259" key="6">
    <source>
        <dbReference type="SMART" id="SM00385"/>
    </source>
</evidence>
<evidence type="ECO:0000256" key="2">
    <source>
        <dbReference type="ARBA" id="ARBA00023127"/>
    </source>
</evidence>
<feature type="domain" description="Cyclin C-terminal" evidence="7">
    <location>
        <begin position="222"/>
        <end position="349"/>
    </location>
</feature>
<sequence length="381" mass="42316">MAPSFDCAVSSLLCAEDNNSIFDDINSDCYGAEVEESEATWHHRNHRTHNQNRSFVDGGYGLPLQSDECLALMLEKECQHLPNSDYLKRLQLGDFDLGARKEALDWIGKLIPSLCALLMINAIGLLDQQVHAHFGFGPLCEYLSINYLDRFLSAYELPKGKAWMMQLLAVACLSLAAKMEETEVPLSLDLQVGDSKFLFEARTIQRMELLVLSTLKWRMQAVTPFSFIDYFIHKINDDDDDQIPLSTLVLRSIQLIISTTKGIDLLEFKPSEIAAAVAISVAGEIKTVDTEKAIFVLTKHVKKERVIKCIKMLHDLSLMGGSSKGASGSAPSVPQSPIGVLDAACLSYKSDDTTVESCANSSHNTPDTKRRKLNRPCELEQ</sequence>
<dbReference type="InterPro" id="IPR036915">
    <property type="entry name" value="Cyclin-like_sf"/>
</dbReference>
<evidence type="ECO:0000256" key="4">
    <source>
        <dbReference type="RuleBase" id="RU000383"/>
    </source>
</evidence>
<evidence type="ECO:0000256" key="1">
    <source>
        <dbReference type="ARBA" id="ARBA00022618"/>
    </source>
</evidence>
<comment type="caution">
    <text evidence="8">The sequence shown here is derived from an EMBL/GenBank/DDBJ whole genome shotgun (WGS) entry which is preliminary data.</text>
</comment>
<keyword evidence="1" id="KW-0132">Cell division</keyword>
<dbReference type="Pfam" id="PF02984">
    <property type="entry name" value="Cyclin_C"/>
    <property type="match status" value="1"/>
</dbReference>
<dbReference type="EMBL" id="JAFEMO010000007">
    <property type="protein sequence ID" value="KAH7567688.1"/>
    <property type="molecule type" value="Genomic_DNA"/>
</dbReference>
<comment type="similarity">
    <text evidence="4">Belongs to the cyclin family.</text>
</comment>
<dbReference type="InterPro" id="IPR039361">
    <property type="entry name" value="Cyclin"/>
</dbReference>
<evidence type="ECO:0000313" key="9">
    <source>
        <dbReference type="Proteomes" id="UP000827721"/>
    </source>
</evidence>
<dbReference type="SUPFAM" id="SSF47954">
    <property type="entry name" value="Cyclin-like"/>
    <property type="match status" value="2"/>
</dbReference>
<keyword evidence="2 4" id="KW-0195">Cyclin</keyword>
<dbReference type="Proteomes" id="UP000827721">
    <property type="component" value="Unassembled WGS sequence"/>
</dbReference>
<gene>
    <name evidence="8" type="ORF">JRO89_XS07G0120200</name>
</gene>
<dbReference type="InterPro" id="IPR006671">
    <property type="entry name" value="Cyclin_N"/>
</dbReference>
<dbReference type="SMART" id="SM00385">
    <property type="entry name" value="CYCLIN"/>
    <property type="match status" value="1"/>
</dbReference>
<proteinExistence type="inferred from homology"/>
<evidence type="ECO:0000256" key="5">
    <source>
        <dbReference type="SAM" id="MobiDB-lite"/>
    </source>
</evidence>